<dbReference type="SUPFAM" id="SSF52172">
    <property type="entry name" value="CheY-like"/>
    <property type="match status" value="1"/>
</dbReference>
<dbReference type="Gene3D" id="3.40.50.1580">
    <property type="entry name" value="Nucleoside phosphorylase domain"/>
    <property type="match status" value="1"/>
</dbReference>
<dbReference type="GO" id="GO:0005829">
    <property type="term" value="C:cytosol"/>
    <property type="evidence" value="ECO:0007669"/>
    <property type="project" value="TreeGrafter"/>
</dbReference>
<name>A0A2Z6IL20_ACIFI</name>
<dbReference type="InterPro" id="IPR035994">
    <property type="entry name" value="Nucleoside_phosphorylase_sf"/>
</dbReference>
<dbReference type="GO" id="GO:0009116">
    <property type="term" value="P:nucleoside metabolic process"/>
    <property type="evidence" value="ECO:0007669"/>
    <property type="project" value="InterPro"/>
</dbReference>
<sequence length="403" mass="44722">MRFLIVDDDPNKISIIKGFLIEKGLCETDILTTEHAAGARKLLERESIDVLLIDVLLPVRRGASPDGRNSVELLRQIVEDGTTPSPRYIFGITASRDALERHGEDFQSLVTQVFHVAPCEDSWRVSLGALLLLLRRVEDSRTFNDYDICVLTALRNPEFVAVNDIWPMQFEEEKLLGSNIIYRTGTVELYGAYKRVICAHLSQMGPIASTHATTALLNEFRPRVLLMTGICGGFRDKVSIGDLIVAEISWDWQAGKWNDQGNLATASDQRGCAARLLAESRGLNTALNDFYAACKGPRPSQPPSLILGPMVTGSSVIASSDIQRIFRGQHRNMVGVDMECYGLYYAAENHVGAPVDVICLKAVSDLADHAKGDNFHEYCSRLSAFASLELVRRYFRNGEISQE</sequence>
<dbReference type="CDD" id="cd00156">
    <property type="entry name" value="REC"/>
    <property type="match status" value="1"/>
</dbReference>
<proteinExistence type="predicted"/>
<dbReference type="RefSeq" id="WP_126605382.1">
    <property type="nucleotide sequence ID" value="NZ_AP018795.1"/>
</dbReference>
<dbReference type="SUPFAM" id="SSF53167">
    <property type="entry name" value="Purine and uridine phosphorylases"/>
    <property type="match status" value="1"/>
</dbReference>
<protein>
    <submittedName>
        <fullName evidence="2">5'-methylthioadenosine/S-adenosylhomocysteine nucleosidase</fullName>
    </submittedName>
</protein>
<dbReference type="InterPro" id="IPR011006">
    <property type="entry name" value="CheY-like_superfamily"/>
</dbReference>
<dbReference type="GO" id="GO:0008782">
    <property type="term" value="F:adenosylhomocysteine nucleosidase activity"/>
    <property type="evidence" value="ECO:0007669"/>
    <property type="project" value="TreeGrafter"/>
</dbReference>
<dbReference type="PANTHER" id="PTHR46832:SF1">
    <property type="entry name" value="5'-METHYLTHIOADENOSINE_S-ADENOSYLHOMOCYSTEINE NUCLEOSIDASE"/>
    <property type="match status" value="1"/>
</dbReference>
<accession>A0A2Z6IL20</accession>
<evidence type="ECO:0000313" key="2">
    <source>
        <dbReference type="EMBL" id="BBF66368.1"/>
    </source>
</evidence>
<keyword evidence="3" id="KW-1185">Reference proteome</keyword>
<dbReference type="Proteomes" id="UP000280188">
    <property type="component" value="Chromosome"/>
</dbReference>
<evidence type="ECO:0000313" key="3">
    <source>
        <dbReference type="Proteomes" id="UP000280188"/>
    </source>
</evidence>
<dbReference type="KEGG" id="afj:AFERRID_25860"/>
<dbReference type="PANTHER" id="PTHR46832">
    <property type="entry name" value="5'-METHYLTHIOADENOSINE/S-ADENOSYLHOMOCYSTEINE NUCLEOSIDASE"/>
    <property type="match status" value="1"/>
</dbReference>
<dbReference type="GO" id="GO:0019284">
    <property type="term" value="P:L-methionine salvage from S-adenosylmethionine"/>
    <property type="evidence" value="ECO:0007669"/>
    <property type="project" value="TreeGrafter"/>
</dbReference>
<dbReference type="Pfam" id="PF01048">
    <property type="entry name" value="PNP_UDP_1"/>
    <property type="match status" value="1"/>
</dbReference>
<organism evidence="2 3">
    <name type="scientific">Acidithiobacillus ferridurans</name>
    <dbReference type="NCBI Taxonomy" id="1232575"/>
    <lineage>
        <taxon>Bacteria</taxon>
        <taxon>Pseudomonadati</taxon>
        <taxon>Pseudomonadota</taxon>
        <taxon>Acidithiobacillia</taxon>
        <taxon>Acidithiobacillales</taxon>
        <taxon>Acidithiobacillaceae</taxon>
        <taxon>Acidithiobacillus</taxon>
    </lineage>
</organism>
<dbReference type="Gene3D" id="3.40.50.2300">
    <property type="match status" value="1"/>
</dbReference>
<feature type="domain" description="Nucleoside phosphorylase" evidence="1">
    <location>
        <begin position="184"/>
        <end position="393"/>
    </location>
</feature>
<gene>
    <name evidence="2" type="ORF">AFERRID_25860</name>
</gene>
<reference evidence="2 3" key="1">
    <citation type="journal article" date="2018" name="Microbiol. Resour. Announc.">
        <title>Complete Genome Sequence of Acidithiobacillus ferridurans JCM 18981.</title>
        <authorList>
            <person name="Miyauchi T."/>
            <person name="Kouzuma A."/>
            <person name="Abe T."/>
            <person name="Watanabe K."/>
        </authorList>
    </citation>
    <scope>NUCLEOTIDE SEQUENCE [LARGE SCALE GENOMIC DNA]</scope>
    <source>
        <strain evidence="3">ATCC 33020 / DSM 29468 / JCM 18981 / 11Fe</strain>
    </source>
</reference>
<dbReference type="InterPro" id="IPR000845">
    <property type="entry name" value="Nucleoside_phosphorylase_d"/>
</dbReference>
<dbReference type="EMBL" id="AP018795">
    <property type="protein sequence ID" value="BBF66368.1"/>
    <property type="molecule type" value="Genomic_DNA"/>
</dbReference>
<dbReference type="GO" id="GO:0008930">
    <property type="term" value="F:methylthioadenosine nucleosidase activity"/>
    <property type="evidence" value="ECO:0007669"/>
    <property type="project" value="TreeGrafter"/>
</dbReference>
<dbReference type="AlphaFoldDB" id="A0A2Z6IL20"/>
<evidence type="ECO:0000259" key="1">
    <source>
        <dbReference type="Pfam" id="PF01048"/>
    </source>
</evidence>